<proteinExistence type="predicted"/>
<organism evidence="2 3">
    <name type="scientific">Pontivivens ytuae</name>
    <dbReference type="NCBI Taxonomy" id="2789856"/>
    <lineage>
        <taxon>Bacteria</taxon>
        <taxon>Pseudomonadati</taxon>
        <taxon>Pseudomonadota</taxon>
        <taxon>Alphaproteobacteria</taxon>
        <taxon>Rhodobacterales</taxon>
        <taxon>Paracoccaceae</taxon>
        <taxon>Pontivivens</taxon>
    </lineage>
</organism>
<dbReference type="AlphaFoldDB" id="A0A7S9LSL3"/>
<evidence type="ECO:0000256" key="1">
    <source>
        <dbReference type="SAM" id="Phobius"/>
    </source>
</evidence>
<name>A0A7S9LSL3_9RHOB</name>
<keyword evidence="1" id="KW-0472">Membrane</keyword>
<evidence type="ECO:0008006" key="4">
    <source>
        <dbReference type="Google" id="ProtNLM"/>
    </source>
</evidence>
<keyword evidence="1" id="KW-1133">Transmembrane helix</keyword>
<dbReference type="Proteomes" id="UP000594800">
    <property type="component" value="Chromosome"/>
</dbReference>
<evidence type="ECO:0000313" key="2">
    <source>
        <dbReference type="EMBL" id="QPH54477.1"/>
    </source>
</evidence>
<feature type="transmembrane region" description="Helical" evidence="1">
    <location>
        <begin position="46"/>
        <end position="69"/>
    </location>
</feature>
<dbReference type="EMBL" id="CP064942">
    <property type="protein sequence ID" value="QPH54477.1"/>
    <property type="molecule type" value="Genomic_DNA"/>
</dbReference>
<dbReference type="RefSeq" id="WP_196103686.1">
    <property type="nucleotide sequence ID" value="NZ_CP064942.1"/>
</dbReference>
<dbReference type="KEGG" id="poz:I0K15_01455"/>
<accession>A0A7S9LSL3</accession>
<gene>
    <name evidence="2" type="ORF">I0K15_01455</name>
</gene>
<feature type="transmembrane region" description="Helical" evidence="1">
    <location>
        <begin position="20"/>
        <end position="40"/>
    </location>
</feature>
<evidence type="ECO:0000313" key="3">
    <source>
        <dbReference type="Proteomes" id="UP000594800"/>
    </source>
</evidence>
<reference evidence="2 3" key="1">
    <citation type="submission" date="2020-11" db="EMBL/GenBank/DDBJ databases">
        <title>Description of Pontivivens ytuae sp. nov. isolated from deep sea sediment of Mariana Trench.</title>
        <authorList>
            <person name="Wang Z."/>
            <person name="Sun Q.-L."/>
            <person name="Xu X.-D."/>
            <person name="Tang Y.-Z."/>
            <person name="Zhang J."/>
        </authorList>
    </citation>
    <scope>NUCLEOTIDE SEQUENCE [LARGE SCALE GENOMIC DNA]</scope>
    <source>
        <strain evidence="2 3">MT2928</strain>
    </source>
</reference>
<keyword evidence="1" id="KW-0812">Transmembrane</keyword>
<protein>
    <recommendedName>
        <fullName evidence="4">DUF3311 domain-containing protein</fullName>
    </recommendedName>
</protein>
<keyword evidence="3" id="KW-1185">Reference proteome</keyword>
<sequence length="78" mass="8474">MSAPQDRPARTRKRRYDGALVLPVLAAVLMLPPFIGLAAAPVDVAGVPLIVLWLFGLWLALIVVARFLARLLREGEDG</sequence>